<evidence type="ECO:0000256" key="1">
    <source>
        <dbReference type="SAM" id="Coils"/>
    </source>
</evidence>
<reference evidence="3 4" key="1">
    <citation type="submission" date="2017-04" db="EMBL/GenBank/DDBJ databases">
        <authorList>
            <person name="Afonso C.L."/>
            <person name="Miller P.J."/>
            <person name="Scott M.A."/>
            <person name="Spackman E."/>
            <person name="Goraichik I."/>
            <person name="Dimitrov K.M."/>
            <person name="Suarez D.L."/>
            <person name="Swayne D.E."/>
        </authorList>
    </citation>
    <scope>NUCLEOTIDE SEQUENCE [LARGE SCALE GENOMIC DNA]</scope>
</reference>
<dbReference type="EMBL" id="FXLY01000002">
    <property type="protein sequence ID" value="SMN18524.1"/>
    <property type="molecule type" value="Genomic_DNA"/>
</dbReference>
<evidence type="ECO:0000313" key="4">
    <source>
        <dbReference type="Proteomes" id="UP000196158"/>
    </source>
</evidence>
<feature type="region of interest" description="Disordered" evidence="2">
    <location>
        <begin position="419"/>
        <end position="447"/>
    </location>
</feature>
<feature type="coiled-coil region" evidence="1">
    <location>
        <begin position="54"/>
        <end position="88"/>
    </location>
</feature>
<protein>
    <submittedName>
        <fullName evidence="3">Similar to Saccharomyces cerevisiae YGL170C SPO74 Component of the meiotic outer plaque of the spindle pole body</fullName>
    </submittedName>
</protein>
<dbReference type="OrthoDB" id="4068351at2759"/>
<sequence>MGKEEINSTRGDKSNSKREKRDDYNRRHQNHSPNLYSKTIRPKSNTNHNNNNQFNELKELLVNKDQKINNLEKEIDELRRSRYNLTSDDRKGKYGYSSKFLTKRPGSSVKFSLNYNDDNSNNESFENFKKDDIDENEDPNDVNNVVRSCNISPKAKSRTESLRTDTSLATTNSTQVHRNNTFFKVIIVPFLQKIIKQFTSSLVFKNKALELHQRFNEMMDIHFSDYNKFNLLNDILEDFSFLNMQHIGLLNKEIQYEKASQVMVQNYNNTNNQYRVPTRGNAENYDAQDRPLPRTSGNSFNVQYGYQYMEPVNLENITSYTNNTQREPYNYSPSRKSFITQNQNYDFSYMNQYESTSQTMNNTTPDFLQRDNNQNNNNPRLDHTCGSGFGTNPPPMVSLRSIGDNIPSPVEKKFNKFNLKKNNNSKYPSHSHPSQSNTMYNFNQENM</sequence>
<dbReference type="AlphaFoldDB" id="A0A1X7QZ71"/>
<evidence type="ECO:0000313" key="3">
    <source>
        <dbReference type="EMBL" id="SMN18524.1"/>
    </source>
</evidence>
<keyword evidence="1" id="KW-0175">Coiled coil</keyword>
<evidence type="ECO:0000256" key="2">
    <source>
        <dbReference type="SAM" id="MobiDB-lite"/>
    </source>
</evidence>
<accession>A0A1X7QZ71</accession>
<feature type="compositionally biased region" description="Basic and acidic residues" evidence="2">
    <location>
        <begin position="1"/>
        <end position="26"/>
    </location>
</feature>
<gene>
    <name evidence="3" type="ORF">KASA_0Q10186G</name>
</gene>
<feature type="region of interest" description="Disordered" evidence="2">
    <location>
        <begin position="120"/>
        <end position="141"/>
    </location>
</feature>
<name>A0A1X7QZ71_9SACH</name>
<proteinExistence type="predicted"/>
<dbReference type="Proteomes" id="UP000196158">
    <property type="component" value="Unassembled WGS sequence"/>
</dbReference>
<organism evidence="3 4">
    <name type="scientific">Maudiozyma saulgeensis</name>
    <dbReference type="NCBI Taxonomy" id="1789683"/>
    <lineage>
        <taxon>Eukaryota</taxon>
        <taxon>Fungi</taxon>
        <taxon>Dikarya</taxon>
        <taxon>Ascomycota</taxon>
        <taxon>Saccharomycotina</taxon>
        <taxon>Saccharomycetes</taxon>
        <taxon>Saccharomycetales</taxon>
        <taxon>Saccharomycetaceae</taxon>
        <taxon>Maudiozyma</taxon>
    </lineage>
</organism>
<keyword evidence="4" id="KW-1185">Reference proteome</keyword>
<feature type="region of interest" description="Disordered" evidence="2">
    <location>
        <begin position="1"/>
        <end position="51"/>
    </location>
</feature>
<feature type="compositionally biased region" description="Polar residues" evidence="2">
    <location>
        <begin position="425"/>
        <end position="447"/>
    </location>
</feature>
<feature type="region of interest" description="Disordered" evidence="2">
    <location>
        <begin position="271"/>
        <end position="296"/>
    </location>
</feature>